<accession>A0AAN6YQI7</accession>
<sequence length="100" mass="11509">NITKQVEEASPNAPVGNSTISDLRKIIWQRRHFVLESHIQKKKSKGRRSWIGTQGFFLAELNPDHTVKEYLWACRPCDERGKATFFKAQSTSSAIDHLRN</sequence>
<name>A0AAN6YQI7_9PEZI</name>
<feature type="non-terminal residue" evidence="1">
    <location>
        <position position="1"/>
    </location>
</feature>
<organism evidence="1 2">
    <name type="scientific">Podospora fimiseda</name>
    <dbReference type="NCBI Taxonomy" id="252190"/>
    <lineage>
        <taxon>Eukaryota</taxon>
        <taxon>Fungi</taxon>
        <taxon>Dikarya</taxon>
        <taxon>Ascomycota</taxon>
        <taxon>Pezizomycotina</taxon>
        <taxon>Sordariomycetes</taxon>
        <taxon>Sordariomycetidae</taxon>
        <taxon>Sordariales</taxon>
        <taxon>Podosporaceae</taxon>
        <taxon>Podospora</taxon>
    </lineage>
</organism>
<protein>
    <submittedName>
        <fullName evidence="1">Uncharacterized protein</fullName>
    </submittedName>
</protein>
<evidence type="ECO:0000313" key="2">
    <source>
        <dbReference type="Proteomes" id="UP001301958"/>
    </source>
</evidence>
<dbReference type="EMBL" id="MU865606">
    <property type="protein sequence ID" value="KAK4220967.1"/>
    <property type="molecule type" value="Genomic_DNA"/>
</dbReference>
<reference evidence="1" key="2">
    <citation type="submission" date="2023-05" db="EMBL/GenBank/DDBJ databases">
        <authorList>
            <consortium name="Lawrence Berkeley National Laboratory"/>
            <person name="Steindorff A."/>
            <person name="Hensen N."/>
            <person name="Bonometti L."/>
            <person name="Westerberg I."/>
            <person name="Brannstrom I.O."/>
            <person name="Guillou S."/>
            <person name="Cros-Aarteil S."/>
            <person name="Calhoun S."/>
            <person name="Haridas S."/>
            <person name="Kuo A."/>
            <person name="Mondo S."/>
            <person name="Pangilinan J."/>
            <person name="Riley R."/>
            <person name="Labutti K."/>
            <person name="Andreopoulos B."/>
            <person name="Lipzen A."/>
            <person name="Chen C."/>
            <person name="Yanf M."/>
            <person name="Daum C."/>
            <person name="Ng V."/>
            <person name="Clum A."/>
            <person name="Ohm R."/>
            <person name="Martin F."/>
            <person name="Silar P."/>
            <person name="Natvig D."/>
            <person name="Lalanne C."/>
            <person name="Gautier V."/>
            <person name="Ament-Velasquez S.L."/>
            <person name="Kruys A."/>
            <person name="Hutchinson M.I."/>
            <person name="Powell A.J."/>
            <person name="Barry K."/>
            <person name="Miller A.N."/>
            <person name="Grigoriev I.V."/>
            <person name="Debuchy R."/>
            <person name="Gladieux P."/>
            <person name="Thoren M.H."/>
            <person name="Johannesson H."/>
        </authorList>
    </citation>
    <scope>NUCLEOTIDE SEQUENCE</scope>
    <source>
        <strain evidence="1">CBS 990.96</strain>
    </source>
</reference>
<dbReference type="Proteomes" id="UP001301958">
    <property type="component" value="Unassembled WGS sequence"/>
</dbReference>
<proteinExistence type="predicted"/>
<reference evidence="1" key="1">
    <citation type="journal article" date="2023" name="Mol. Phylogenet. Evol.">
        <title>Genome-scale phylogeny and comparative genomics of the fungal order Sordariales.</title>
        <authorList>
            <person name="Hensen N."/>
            <person name="Bonometti L."/>
            <person name="Westerberg I."/>
            <person name="Brannstrom I.O."/>
            <person name="Guillou S."/>
            <person name="Cros-Aarteil S."/>
            <person name="Calhoun S."/>
            <person name="Haridas S."/>
            <person name="Kuo A."/>
            <person name="Mondo S."/>
            <person name="Pangilinan J."/>
            <person name="Riley R."/>
            <person name="LaButti K."/>
            <person name="Andreopoulos B."/>
            <person name="Lipzen A."/>
            <person name="Chen C."/>
            <person name="Yan M."/>
            <person name="Daum C."/>
            <person name="Ng V."/>
            <person name="Clum A."/>
            <person name="Steindorff A."/>
            <person name="Ohm R.A."/>
            <person name="Martin F."/>
            <person name="Silar P."/>
            <person name="Natvig D.O."/>
            <person name="Lalanne C."/>
            <person name="Gautier V."/>
            <person name="Ament-Velasquez S.L."/>
            <person name="Kruys A."/>
            <person name="Hutchinson M.I."/>
            <person name="Powell A.J."/>
            <person name="Barry K."/>
            <person name="Miller A.N."/>
            <person name="Grigoriev I.V."/>
            <person name="Debuchy R."/>
            <person name="Gladieux P."/>
            <person name="Hiltunen Thoren M."/>
            <person name="Johannesson H."/>
        </authorList>
    </citation>
    <scope>NUCLEOTIDE SEQUENCE</scope>
    <source>
        <strain evidence="1">CBS 990.96</strain>
    </source>
</reference>
<evidence type="ECO:0000313" key="1">
    <source>
        <dbReference type="EMBL" id="KAK4220967.1"/>
    </source>
</evidence>
<gene>
    <name evidence="1" type="ORF">QBC38DRAFT_377997</name>
</gene>
<comment type="caution">
    <text evidence="1">The sequence shown here is derived from an EMBL/GenBank/DDBJ whole genome shotgun (WGS) entry which is preliminary data.</text>
</comment>
<dbReference type="AlphaFoldDB" id="A0AAN6YQI7"/>
<keyword evidence="2" id="KW-1185">Reference proteome</keyword>